<organism evidence="1 2">
    <name type="scientific">Parapedobacter koreensis</name>
    <dbReference type="NCBI Taxonomy" id="332977"/>
    <lineage>
        <taxon>Bacteria</taxon>
        <taxon>Pseudomonadati</taxon>
        <taxon>Bacteroidota</taxon>
        <taxon>Sphingobacteriia</taxon>
        <taxon>Sphingobacteriales</taxon>
        <taxon>Sphingobacteriaceae</taxon>
        <taxon>Parapedobacter</taxon>
    </lineage>
</organism>
<protein>
    <submittedName>
        <fullName evidence="1">Uncharacterized protein</fullName>
    </submittedName>
</protein>
<dbReference type="AlphaFoldDB" id="A0A1H7FD96"/>
<dbReference type="EMBL" id="FNZR01000001">
    <property type="protein sequence ID" value="SEK24071.1"/>
    <property type="molecule type" value="Genomic_DNA"/>
</dbReference>
<gene>
    <name evidence="1" type="ORF">SAMN05421740_101314</name>
</gene>
<dbReference type="Proteomes" id="UP000198916">
    <property type="component" value="Unassembled WGS sequence"/>
</dbReference>
<evidence type="ECO:0000313" key="1">
    <source>
        <dbReference type="EMBL" id="SEK24071.1"/>
    </source>
</evidence>
<sequence>MTKLLKKVNLFALVSMLTLGLILSAFSPVKKVVPVKKVEPSEKAAFQETRGILEDYSSTHWRVTPSAVSTSSCNGTASFPCTGTVNTAAVTEPEAGVFIVPKSQVTNTDGVGPFIP</sequence>
<evidence type="ECO:0000313" key="2">
    <source>
        <dbReference type="Proteomes" id="UP000198916"/>
    </source>
</evidence>
<proteinExistence type="predicted"/>
<reference evidence="2" key="1">
    <citation type="submission" date="2016-10" db="EMBL/GenBank/DDBJ databases">
        <authorList>
            <person name="Varghese N."/>
            <person name="Submissions S."/>
        </authorList>
    </citation>
    <scope>NUCLEOTIDE SEQUENCE [LARGE SCALE GENOMIC DNA]</scope>
    <source>
        <strain evidence="2">Jip14</strain>
    </source>
</reference>
<dbReference type="RefSeq" id="WP_090602225.1">
    <property type="nucleotide sequence ID" value="NZ_FNZR01000001.1"/>
</dbReference>
<accession>A0A1H7FD96</accession>
<keyword evidence="2" id="KW-1185">Reference proteome</keyword>
<name>A0A1H7FD96_9SPHI</name>